<sequence>MDHDWLTLADLARETGRDQRELERLTLRGRIPAHKRGTEWQYHTSEIRGWIEQELRGFTDAELASFEQSQSESVPLADTLLSTYLSEEQVQVPLEGRTKRSVLEGLVEAAGKTWKVWEPAVLLQAVIERESLMSTAFEKGVAIPHPRQPLPSSLEDAVIAFGRTNSPIPFGAPDNSGTDLFFLVASRDTRTHLRILARLGRVIQKPGLLDDLRNAADAREVFGILSAADTAFEAG</sequence>
<gene>
    <name evidence="2" type="primary">ptsN</name>
    <name evidence="2" type="ORF">Pan44_35870</name>
</gene>
<dbReference type="InParanoid" id="A0A517SHE0"/>
<dbReference type="RefSeq" id="WP_145031428.1">
    <property type="nucleotide sequence ID" value="NZ_CP036271.1"/>
</dbReference>
<dbReference type="OrthoDB" id="289331at2"/>
<dbReference type="Pfam" id="PF12728">
    <property type="entry name" value="HTH_17"/>
    <property type="match status" value="1"/>
</dbReference>
<organism evidence="2 3">
    <name type="scientific">Caulifigura coniformis</name>
    <dbReference type="NCBI Taxonomy" id="2527983"/>
    <lineage>
        <taxon>Bacteria</taxon>
        <taxon>Pseudomonadati</taxon>
        <taxon>Planctomycetota</taxon>
        <taxon>Planctomycetia</taxon>
        <taxon>Planctomycetales</taxon>
        <taxon>Planctomycetaceae</taxon>
        <taxon>Caulifigura</taxon>
    </lineage>
</organism>
<dbReference type="GO" id="GO:0016740">
    <property type="term" value="F:transferase activity"/>
    <property type="evidence" value="ECO:0007669"/>
    <property type="project" value="UniProtKB-KW"/>
</dbReference>
<evidence type="ECO:0000259" key="1">
    <source>
        <dbReference type="PROSITE" id="PS51094"/>
    </source>
</evidence>
<keyword evidence="3" id="KW-1185">Reference proteome</keyword>
<dbReference type="GO" id="GO:0030295">
    <property type="term" value="F:protein kinase activator activity"/>
    <property type="evidence" value="ECO:0007669"/>
    <property type="project" value="TreeGrafter"/>
</dbReference>
<dbReference type="PROSITE" id="PS51094">
    <property type="entry name" value="PTS_EIIA_TYPE_2"/>
    <property type="match status" value="1"/>
</dbReference>
<dbReference type="Proteomes" id="UP000315700">
    <property type="component" value="Chromosome"/>
</dbReference>
<keyword evidence="2" id="KW-0808">Transferase</keyword>
<evidence type="ECO:0000313" key="3">
    <source>
        <dbReference type="Proteomes" id="UP000315700"/>
    </source>
</evidence>
<dbReference type="InterPro" id="IPR041657">
    <property type="entry name" value="HTH_17"/>
</dbReference>
<evidence type="ECO:0000313" key="2">
    <source>
        <dbReference type="EMBL" id="QDT55543.1"/>
    </source>
</evidence>
<dbReference type="KEGG" id="ccos:Pan44_35870"/>
<dbReference type="InterPro" id="IPR002178">
    <property type="entry name" value="PTS_EIIA_type-2_dom"/>
</dbReference>
<dbReference type="AlphaFoldDB" id="A0A517SHE0"/>
<dbReference type="EMBL" id="CP036271">
    <property type="protein sequence ID" value="QDT55543.1"/>
    <property type="molecule type" value="Genomic_DNA"/>
</dbReference>
<dbReference type="EC" id="2.7.1.-" evidence="2"/>
<feature type="domain" description="PTS EIIA type-2" evidence="1">
    <location>
        <begin position="83"/>
        <end position="228"/>
    </location>
</feature>
<dbReference type="PANTHER" id="PTHR47738">
    <property type="entry name" value="PTS SYSTEM FRUCTOSE-LIKE EIIA COMPONENT-RELATED"/>
    <property type="match status" value="1"/>
</dbReference>
<protein>
    <submittedName>
        <fullName evidence="2">Nitrogen regulatory protein</fullName>
        <ecNumber evidence="2">2.7.1.-</ecNumber>
    </submittedName>
</protein>
<accession>A0A517SHE0</accession>
<name>A0A517SHE0_9PLAN</name>
<reference evidence="2 3" key="1">
    <citation type="submission" date="2019-02" db="EMBL/GenBank/DDBJ databases">
        <title>Deep-cultivation of Planctomycetes and their phenomic and genomic characterization uncovers novel biology.</title>
        <authorList>
            <person name="Wiegand S."/>
            <person name="Jogler M."/>
            <person name="Boedeker C."/>
            <person name="Pinto D."/>
            <person name="Vollmers J."/>
            <person name="Rivas-Marin E."/>
            <person name="Kohn T."/>
            <person name="Peeters S.H."/>
            <person name="Heuer A."/>
            <person name="Rast P."/>
            <person name="Oberbeckmann S."/>
            <person name="Bunk B."/>
            <person name="Jeske O."/>
            <person name="Meyerdierks A."/>
            <person name="Storesund J.E."/>
            <person name="Kallscheuer N."/>
            <person name="Luecker S."/>
            <person name="Lage O.M."/>
            <person name="Pohl T."/>
            <person name="Merkel B.J."/>
            <person name="Hornburger P."/>
            <person name="Mueller R.-W."/>
            <person name="Bruemmer F."/>
            <person name="Labrenz M."/>
            <person name="Spormann A.M."/>
            <person name="Op den Camp H."/>
            <person name="Overmann J."/>
            <person name="Amann R."/>
            <person name="Jetten M.S.M."/>
            <person name="Mascher T."/>
            <person name="Medema M.H."/>
            <person name="Devos D.P."/>
            <person name="Kaster A.-K."/>
            <person name="Ovreas L."/>
            <person name="Rohde M."/>
            <person name="Galperin M.Y."/>
            <person name="Jogler C."/>
        </authorList>
    </citation>
    <scope>NUCLEOTIDE SEQUENCE [LARGE SCALE GENOMIC DNA]</scope>
    <source>
        <strain evidence="2 3">Pan44</strain>
    </source>
</reference>
<dbReference type="InterPro" id="IPR051541">
    <property type="entry name" value="PTS_SugarTrans_NitroReg"/>
</dbReference>
<dbReference type="CDD" id="cd00211">
    <property type="entry name" value="PTS_IIA_fru"/>
    <property type="match status" value="1"/>
</dbReference>
<dbReference type="SUPFAM" id="SSF55804">
    <property type="entry name" value="Phoshotransferase/anion transport protein"/>
    <property type="match status" value="1"/>
</dbReference>
<dbReference type="InterPro" id="IPR016152">
    <property type="entry name" value="PTrfase/Anion_transptr"/>
</dbReference>
<dbReference type="Pfam" id="PF00359">
    <property type="entry name" value="PTS_EIIA_2"/>
    <property type="match status" value="1"/>
</dbReference>
<dbReference type="FunCoup" id="A0A517SHE0">
    <property type="interactions" value="137"/>
</dbReference>
<dbReference type="PANTHER" id="PTHR47738:SF1">
    <property type="entry name" value="NITROGEN REGULATORY PROTEIN"/>
    <property type="match status" value="1"/>
</dbReference>
<dbReference type="Gene3D" id="3.40.930.10">
    <property type="entry name" value="Mannitol-specific EII, Chain A"/>
    <property type="match status" value="1"/>
</dbReference>
<proteinExistence type="predicted"/>